<evidence type="ECO:0000313" key="3">
    <source>
        <dbReference type="Proteomes" id="UP000297245"/>
    </source>
</evidence>
<gene>
    <name evidence="2" type="ORF">K435DRAFT_649934</name>
</gene>
<organism evidence="2 3">
    <name type="scientific">Dendrothele bispora (strain CBS 962.96)</name>
    <dbReference type="NCBI Taxonomy" id="1314807"/>
    <lineage>
        <taxon>Eukaryota</taxon>
        <taxon>Fungi</taxon>
        <taxon>Dikarya</taxon>
        <taxon>Basidiomycota</taxon>
        <taxon>Agaricomycotina</taxon>
        <taxon>Agaricomycetes</taxon>
        <taxon>Agaricomycetidae</taxon>
        <taxon>Agaricales</taxon>
        <taxon>Agaricales incertae sedis</taxon>
        <taxon>Dendrothele</taxon>
    </lineage>
</organism>
<dbReference type="EMBL" id="ML179059">
    <property type="protein sequence ID" value="THV04191.1"/>
    <property type="molecule type" value="Genomic_DNA"/>
</dbReference>
<evidence type="ECO:0000313" key="2">
    <source>
        <dbReference type="EMBL" id="THV04191.1"/>
    </source>
</evidence>
<protein>
    <submittedName>
        <fullName evidence="2">Uncharacterized protein</fullName>
    </submittedName>
</protein>
<evidence type="ECO:0000256" key="1">
    <source>
        <dbReference type="SAM" id="MobiDB-lite"/>
    </source>
</evidence>
<name>A0A4S8MN99_DENBC</name>
<dbReference type="AlphaFoldDB" id="A0A4S8MN99"/>
<feature type="compositionally biased region" description="Polar residues" evidence="1">
    <location>
        <begin position="69"/>
        <end position="78"/>
    </location>
</feature>
<proteinExistence type="predicted"/>
<feature type="region of interest" description="Disordered" evidence="1">
    <location>
        <begin position="1"/>
        <end position="90"/>
    </location>
</feature>
<feature type="compositionally biased region" description="Basic and acidic residues" evidence="1">
    <location>
        <begin position="36"/>
        <end position="49"/>
    </location>
</feature>
<dbReference type="OrthoDB" id="3044029at2759"/>
<dbReference type="Proteomes" id="UP000297245">
    <property type="component" value="Unassembled WGS sequence"/>
</dbReference>
<feature type="compositionally biased region" description="Polar residues" evidence="1">
    <location>
        <begin position="1"/>
        <end position="10"/>
    </location>
</feature>
<accession>A0A4S8MN99</accession>
<sequence length="234" mass="25035">MSPSLTTGSTLHHVPSPVSSERTPVKSTSTPKSKPKSKDKGTKTKESKTHLKQTPSKREDPKPTPEPTGASSSDTTVHINDANDFSLLGPSRDKELVSEAESDGVSYCTDGSSRKDCSRHFDSGFIRAADMQQSPDGSWIQVTGCIDPSKFSVLDPADVGGQLDVRFPNGAQCTFGGYGSSFIELMEPAASRFCLRCCSSPDDQENCNSHHDRDGCPVAVPGKYAFPELGVDCS</sequence>
<reference evidence="2 3" key="1">
    <citation type="journal article" date="2019" name="Nat. Ecol. Evol.">
        <title>Megaphylogeny resolves global patterns of mushroom evolution.</title>
        <authorList>
            <person name="Varga T."/>
            <person name="Krizsan K."/>
            <person name="Foldi C."/>
            <person name="Dima B."/>
            <person name="Sanchez-Garcia M."/>
            <person name="Sanchez-Ramirez S."/>
            <person name="Szollosi G.J."/>
            <person name="Szarkandi J.G."/>
            <person name="Papp V."/>
            <person name="Albert L."/>
            <person name="Andreopoulos W."/>
            <person name="Angelini C."/>
            <person name="Antonin V."/>
            <person name="Barry K.W."/>
            <person name="Bougher N.L."/>
            <person name="Buchanan P."/>
            <person name="Buyck B."/>
            <person name="Bense V."/>
            <person name="Catcheside P."/>
            <person name="Chovatia M."/>
            <person name="Cooper J."/>
            <person name="Damon W."/>
            <person name="Desjardin D."/>
            <person name="Finy P."/>
            <person name="Geml J."/>
            <person name="Haridas S."/>
            <person name="Hughes K."/>
            <person name="Justo A."/>
            <person name="Karasinski D."/>
            <person name="Kautmanova I."/>
            <person name="Kiss B."/>
            <person name="Kocsube S."/>
            <person name="Kotiranta H."/>
            <person name="LaButti K.M."/>
            <person name="Lechner B.E."/>
            <person name="Liimatainen K."/>
            <person name="Lipzen A."/>
            <person name="Lukacs Z."/>
            <person name="Mihaltcheva S."/>
            <person name="Morgado L.N."/>
            <person name="Niskanen T."/>
            <person name="Noordeloos M.E."/>
            <person name="Ohm R.A."/>
            <person name="Ortiz-Santana B."/>
            <person name="Ovrebo C."/>
            <person name="Racz N."/>
            <person name="Riley R."/>
            <person name="Savchenko A."/>
            <person name="Shiryaev A."/>
            <person name="Soop K."/>
            <person name="Spirin V."/>
            <person name="Szebenyi C."/>
            <person name="Tomsovsky M."/>
            <person name="Tulloss R.E."/>
            <person name="Uehling J."/>
            <person name="Grigoriev I.V."/>
            <person name="Vagvolgyi C."/>
            <person name="Papp T."/>
            <person name="Martin F.M."/>
            <person name="Miettinen O."/>
            <person name="Hibbett D.S."/>
            <person name="Nagy L.G."/>
        </authorList>
    </citation>
    <scope>NUCLEOTIDE SEQUENCE [LARGE SCALE GENOMIC DNA]</scope>
    <source>
        <strain evidence="2 3">CBS 962.96</strain>
    </source>
</reference>
<keyword evidence="3" id="KW-1185">Reference proteome</keyword>